<dbReference type="SUPFAM" id="SSF160544">
    <property type="entry name" value="EscU C-terminal domain-like"/>
    <property type="match status" value="1"/>
</dbReference>
<dbReference type="GO" id="GO:0009306">
    <property type="term" value="P:protein secretion"/>
    <property type="evidence" value="ECO:0007669"/>
    <property type="project" value="InterPro"/>
</dbReference>
<dbReference type="Proteomes" id="UP000616608">
    <property type="component" value="Unassembled WGS sequence"/>
</dbReference>
<protein>
    <recommendedName>
        <fullName evidence="3">EscU/YscU/HrcU family type III secretion system export apparatus switch protein</fullName>
    </recommendedName>
</protein>
<dbReference type="AlphaFoldDB" id="A0A917LGN7"/>
<gene>
    <name evidence="1" type="ORF">GCM10007425_15150</name>
</gene>
<sequence>MSEQKHTRKEAIALTYTPGENAGPKVVAKGKGKIAENILLKASEHDIPVHEDPNLVELLGQLDLNESIPEELYQAVAEVFAFIYHVDQEHNFHRRKK</sequence>
<keyword evidence="2" id="KW-1185">Reference proteome</keyword>
<accession>A0A917LGN7</accession>
<dbReference type="Gene3D" id="3.40.1690.10">
    <property type="entry name" value="secretion proteins EscU"/>
    <property type="match status" value="1"/>
</dbReference>
<comment type="caution">
    <text evidence="1">The sequence shown here is derived from an EMBL/GenBank/DDBJ whole genome shotgun (WGS) entry which is preliminary data.</text>
</comment>
<dbReference type="EMBL" id="BMJT01000004">
    <property type="protein sequence ID" value="GGG21644.1"/>
    <property type="molecule type" value="Genomic_DNA"/>
</dbReference>
<dbReference type="RefSeq" id="WP_188614430.1">
    <property type="nucleotide sequence ID" value="NZ_BMJT01000004.1"/>
</dbReference>
<name>A0A917LGN7_9BACI</name>
<evidence type="ECO:0000313" key="1">
    <source>
        <dbReference type="EMBL" id="GGG21644.1"/>
    </source>
</evidence>
<dbReference type="PANTHER" id="PTHR30531:SF12">
    <property type="entry name" value="FLAGELLAR BIOSYNTHETIC PROTEIN FLHB"/>
    <property type="match status" value="1"/>
</dbReference>
<dbReference type="InterPro" id="IPR006135">
    <property type="entry name" value="T3SS_substrate_exporter"/>
</dbReference>
<evidence type="ECO:0008006" key="3">
    <source>
        <dbReference type="Google" id="ProtNLM"/>
    </source>
</evidence>
<evidence type="ECO:0000313" key="2">
    <source>
        <dbReference type="Proteomes" id="UP000616608"/>
    </source>
</evidence>
<organism evidence="1 2">
    <name type="scientific">Lysinibacillus alkalisoli</name>
    <dbReference type="NCBI Taxonomy" id="1911548"/>
    <lineage>
        <taxon>Bacteria</taxon>
        <taxon>Bacillati</taxon>
        <taxon>Bacillota</taxon>
        <taxon>Bacilli</taxon>
        <taxon>Bacillales</taxon>
        <taxon>Bacillaceae</taxon>
        <taxon>Lysinibacillus</taxon>
    </lineage>
</organism>
<reference evidence="1" key="1">
    <citation type="journal article" date="2014" name="Int. J. Syst. Evol. Microbiol.">
        <title>Complete genome sequence of Corynebacterium casei LMG S-19264T (=DSM 44701T), isolated from a smear-ripened cheese.</title>
        <authorList>
            <consortium name="US DOE Joint Genome Institute (JGI-PGF)"/>
            <person name="Walter F."/>
            <person name="Albersmeier A."/>
            <person name="Kalinowski J."/>
            <person name="Ruckert C."/>
        </authorList>
    </citation>
    <scope>NUCLEOTIDE SEQUENCE</scope>
    <source>
        <strain evidence="1">CGMCC 1.15760</strain>
    </source>
</reference>
<dbReference type="PANTHER" id="PTHR30531">
    <property type="entry name" value="FLAGELLAR BIOSYNTHETIC PROTEIN FLHB"/>
    <property type="match status" value="1"/>
</dbReference>
<dbReference type="Pfam" id="PF01312">
    <property type="entry name" value="Bac_export_2"/>
    <property type="match status" value="1"/>
</dbReference>
<reference evidence="1" key="2">
    <citation type="submission" date="2020-09" db="EMBL/GenBank/DDBJ databases">
        <authorList>
            <person name="Sun Q."/>
            <person name="Zhou Y."/>
        </authorList>
    </citation>
    <scope>NUCLEOTIDE SEQUENCE</scope>
    <source>
        <strain evidence="1">CGMCC 1.15760</strain>
    </source>
</reference>
<dbReference type="InterPro" id="IPR029025">
    <property type="entry name" value="T3SS_substrate_exporter_C"/>
</dbReference>
<proteinExistence type="predicted"/>
<dbReference type="GO" id="GO:0005886">
    <property type="term" value="C:plasma membrane"/>
    <property type="evidence" value="ECO:0007669"/>
    <property type="project" value="TreeGrafter"/>
</dbReference>